<evidence type="ECO:0000256" key="4">
    <source>
        <dbReference type="ARBA" id="ARBA00022473"/>
    </source>
</evidence>
<dbReference type="GO" id="GO:0005874">
    <property type="term" value="C:microtubule"/>
    <property type="evidence" value="ECO:0007669"/>
    <property type="project" value="UniProtKB-KW"/>
</dbReference>
<dbReference type="GO" id="GO:0005868">
    <property type="term" value="C:cytoplasmic dynein complex"/>
    <property type="evidence" value="ECO:0007669"/>
    <property type="project" value="InterPro"/>
</dbReference>
<keyword evidence="6" id="KW-0493">Microtubule</keyword>
<dbReference type="InterPro" id="IPR027417">
    <property type="entry name" value="P-loop_NTPase"/>
</dbReference>
<evidence type="ECO:0000256" key="9">
    <source>
        <dbReference type="ARBA" id="ARBA00023069"/>
    </source>
</evidence>
<keyword evidence="14" id="KW-1185">Reference proteome</keyword>
<organism evidence="13 14">
    <name type="scientific">Bemisia tabaci</name>
    <name type="common">Sweetpotato whitefly</name>
    <name type="synonym">Aleurodes tabaci</name>
    <dbReference type="NCBI Taxonomy" id="7038"/>
    <lineage>
        <taxon>Eukaryota</taxon>
        <taxon>Metazoa</taxon>
        <taxon>Ecdysozoa</taxon>
        <taxon>Arthropoda</taxon>
        <taxon>Hexapoda</taxon>
        <taxon>Insecta</taxon>
        <taxon>Pterygota</taxon>
        <taxon>Neoptera</taxon>
        <taxon>Paraneoptera</taxon>
        <taxon>Hemiptera</taxon>
        <taxon>Sternorrhyncha</taxon>
        <taxon>Aleyrodoidea</taxon>
        <taxon>Aleyrodidae</taxon>
        <taxon>Aleyrodinae</taxon>
        <taxon>Bemisia</taxon>
    </lineage>
</organism>
<dbReference type="AlphaFoldDB" id="A0A9P0AAL0"/>
<feature type="non-terminal residue" evidence="13">
    <location>
        <position position="315"/>
    </location>
</feature>
<keyword evidence="9" id="KW-0969">Cilium</keyword>
<dbReference type="PANTHER" id="PTHR13236">
    <property type="entry name" value="DYNEIN 2 LIGHT INTERMEDIATE CHAIN, ISOFORM 2"/>
    <property type="match status" value="1"/>
</dbReference>
<evidence type="ECO:0000256" key="5">
    <source>
        <dbReference type="ARBA" id="ARBA00022490"/>
    </source>
</evidence>
<gene>
    <name evidence="13" type="ORF">BEMITA_LOCUS5880</name>
</gene>
<dbReference type="PANTHER" id="PTHR13236:SF0">
    <property type="entry name" value="CYTOPLASMIC DYNEIN 2 LIGHT INTERMEDIATE CHAIN 1"/>
    <property type="match status" value="1"/>
</dbReference>
<sequence length="315" mass="35412">RNPVIRDVAKSIAKSRAQSKGGSSNEYALFFIGDESVGKSSLILQFFDKNEVPKPTLALEYVFFRKSNKSLVKDVFHVWELGGGISSTPMISVLSNLKVNSLMIILMLDLSSLKSLWNTLEACLRAAETAVLENKSISKLEAPHYEKENGQEPFPVPLVIIGGKYDKFQSLEPQKKRIVCQCLRFVAHLNGASIIFYSSNDASLTKKTKEFLINPKSTVHDKVVNLDHNKPLFIPAGTDSFANIEQRTDVNGPGSFEKYKQIFTSQFEQETTLVAKVPDDPALDSNFKEPAIDSLRQRKDEELEFIRHEKKGRRT</sequence>
<dbReference type="GO" id="GO:0045504">
    <property type="term" value="F:dynein heavy chain binding"/>
    <property type="evidence" value="ECO:0007669"/>
    <property type="project" value="TreeGrafter"/>
</dbReference>
<evidence type="ECO:0000256" key="8">
    <source>
        <dbReference type="ARBA" id="ARBA00023017"/>
    </source>
</evidence>
<name>A0A9P0AAL0_BEMTA</name>
<reference evidence="13" key="1">
    <citation type="submission" date="2021-12" db="EMBL/GenBank/DDBJ databases">
        <authorList>
            <person name="King R."/>
        </authorList>
    </citation>
    <scope>NUCLEOTIDE SEQUENCE</scope>
</reference>
<keyword evidence="10" id="KW-0505">Motor protein</keyword>
<dbReference type="GO" id="GO:0035735">
    <property type="term" value="P:intraciliary transport involved in cilium assembly"/>
    <property type="evidence" value="ECO:0007669"/>
    <property type="project" value="InterPro"/>
</dbReference>
<comment type="similarity">
    <text evidence="2">Belongs to the dynein light intermediate chain family.</text>
</comment>
<comment type="subcellular location">
    <subcellularLocation>
        <location evidence="1">Cytoplasm</location>
        <location evidence="1">Cytoskeleton</location>
        <location evidence="1">Cilium basal body</location>
    </subcellularLocation>
</comment>
<keyword evidence="11" id="KW-0206">Cytoskeleton</keyword>
<evidence type="ECO:0000256" key="12">
    <source>
        <dbReference type="ARBA" id="ARBA00023273"/>
    </source>
</evidence>
<evidence type="ECO:0000256" key="3">
    <source>
        <dbReference type="ARBA" id="ARBA00018863"/>
    </source>
</evidence>
<evidence type="ECO:0000256" key="6">
    <source>
        <dbReference type="ARBA" id="ARBA00022701"/>
    </source>
</evidence>
<protein>
    <recommendedName>
        <fullName evidence="3">Cytoplasmic dynein 2 light intermediate chain 1</fullName>
    </recommendedName>
</protein>
<dbReference type="PRINTS" id="PR00449">
    <property type="entry name" value="RASTRNSFRMNG"/>
</dbReference>
<dbReference type="GO" id="GO:0005930">
    <property type="term" value="C:axoneme"/>
    <property type="evidence" value="ECO:0007669"/>
    <property type="project" value="TreeGrafter"/>
</dbReference>
<dbReference type="SUPFAM" id="SSF52540">
    <property type="entry name" value="P-loop containing nucleoside triphosphate hydrolases"/>
    <property type="match status" value="1"/>
</dbReference>
<dbReference type="EMBL" id="OU963864">
    <property type="protein sequence ID" value="CAH0386807.1"/>
    <property type="molecule type" value="Genomic_DNA"/>
</dbReference>
<evidence type="ECO:0000313" key="13">
    <source>
        <dbReference type="EMBL" id="CAH0386807.1"/>
    </source>
</evidence>
<dbReference type="Gene3D" id="3.40.50.300">
    <property type="entry name" value="P-loop containing nucleotide triphosphate hydrolases"/>
    <property type="match status" value="1"/>
</dbReference>
<evidence type="ECO:0000256" key="7">
    <source>
        <dbReference type="ARBA" id="ARBA00022794"/>
    </source>
</evidence>
<keyword evidence="12" id="KW-0966">Cell projection</keyword>
<keyword evidence="5" id="KW-0963">Cytoplasm</keyword>
<evidence type="ECO:0000256" key="11">
    <source>
        <dbReference type="ARBA" id="ARBA00023212"/>
    </source>
</evidence>
<evidence type="ECO:0000256" key="10">
    <source>
        <dbReference type="ARBA" id="ARBA00023175"/>
    </source>
</evidence>
<evidence type="ECO:0000256" key="1">
    <source>
        <dbReference type="ARBA" id="ARBA00004120"/>
    </source>
</evidence>
<dbReference type="Proteomes" id="UP001152759">
    <property type="component" value="Chromosome 3"/>
</dbReference>
<evidence type="ECO:0000313" key="14">
    <source>
        <dbReference type="Proteomes" id="UP001152759"/>
    </source>
</evidence>
<proteinExistence type="inferred from homology"/>
<accession>A0A9P0AAL0</accession>
<dbReference type="GO" id="GO:0036064">
    <property type="term" value="C:ciliary basal body"/>
    <property type="evidence" value="ECO:0007669"/>
    <property type="project" value="TreeGrafter"/>
</dbReference>
<keyword evidence="4" id="KW-0217">Developmental protein</keyword>
<keyword evidence="7" id="KW-0970">Cilium biogenesis/degradation</keyword>
<evidence type="ECO:0000256" key="2">
    <source>
        <dbReference type="ARBA" id="ARBA00006831"/>
    </source>
</evidence>
<dbReference type="GO" id="GO:0035721">
    <property type="term" value="P:intraciliary retrograde transport"/>
    <property type="evidence" value="ECO:0007669"/>
    <property type="project" value="InterPro"/>
</dbReference>
<dbReference type="InterPro" id="IPR040045">
    <property type="entry name" value="DYNC2LI1"/>
</dbReference>
<keyword evidence="8" id="KW-0243">Dynein</keyword>